<keyword evidence="10" id="KW-0325">Glycoprotein</keyword>
<evidence type="ECO:0000256" key="3">
    <source>
        <dbReference type="ARBA" id="ARBA00004269"/>
    </source>
</evidence>
<feature type="coiled-coil region" evidence="13">
    <location>
        <begin position="317"/>
        <end position="344"/>
    </location>
</feature>
<dbReference type="GO" id="GO:0031965">
    <property type="term" value="C:nuclear membrane"/>
    <property type="evidence" value="ECO:0007669"/>
    <property type="project" value="UniProtKB-SubCell"/>
</dbReference>
<keyword evidence="13" id="KW-0175">Coiled coil</keyword>
<sequence>MKRRNGDCAKIRRQVRKANRSLDDTYDSMLFISKTLAFWMITFTMDHFLHCRLEFFWYLWYLARNINSSYTQSLGLSLVFVCIAFTSDLLCYFFIPVQYLFFAASTWVWVHYIYNNERGLTPSTLILYFIIILLESSVKFKPEHRAALNINLCKPFAAHCVGFPIVTFSFSELRRNCSYFSFSLGSCSTSGGASGVKSSSQRKSSQHQSQQDLFGAFDNELSHKNSSHRKSTETQDECSAESTAGRCSSSSGTAKKSKSHHHSNHSHNSIKEESSSKQPSEPSGLEREVKQLRASLTASRSLELELRATLANLVSGERNTRSELSESQQENQELNARLQSLLSVRAVDKQALTSLEKRLIEEKKLKATLETLLTKEKKAKRTAEEIVSKLTNSSCSSIGSSSAGACSELCKTKRRELEAETNQWRREAEERRENELQSLLRLRDEHSELERLRRQVSHVTDRNAALERSLSAETRIKLDLFSALGEAKRENEIVEGKLRKSERELLTMRTRMAQILALMPTSSFAPLTPHPTPSASPSSKHLSLDSSLLPSNLDPNALAYTPKTNGHLIMEAN</sequence>
<feature type="compositionally biased region" description="Basic residues" evidence="14">
    <location>
        <begin position="255"/>
        <end position="265"/>
    </location>
</feature>
<keyword evidence="11" id="KW-0539">Nucleus</keyword>
<evidence type="ECO:0000313" key="16">
    <source>
        <dbReference type="EMBL" id="CAG6693178.1"/>
    </source>
</evidence>
<feature type="coiled-coil region" evidence="13">
    <location>
        <begin position="414"/>
        <end position="504"/>
    </location>
</feature>
<accession>A0A8D8XDI3</accession>
<dbReference type="InterPro" id="IPR019130">
    <property type="entry name" value="Macoilin"/>
</dbReference>
<evidence type="ECO:0000256" key="1">
    <source>
        <dbReference type="ARBA" id="ARBA00003440"/>
    </source>
</evidence>
<organism evidence="16">
    <name type="scientific">Cacopsylla melanoneura</name>
    <dbReference type="NCBI Taxonomy" id="428564"/>
    <lineage>
        <taxon>Eukaryota</taxon>
        <taxon>Metazoa</taxon>
        <taxon>Ecdysozoa</taxon>
        <taxon>Arthropoda</taxon>
        <taxon>Hexapoda</taxon>
        <taxon>Insecta</taxon>
        <taxon>Pterygota</taxon>
        <taxon>Neoptera</taxon>
        <taxon>Paraneoptera</taxon>
        <taxon>Hemiptera</taxon>
        <taxon>Sternorrhyncha</taxon>
        <taxon>Psylloidea</taxon>
        <taxon>Psyllidae</taxon>
        <taxon>Psyllinae</taxon>
        <taxon>Cacopsylla</taxon>
    </lineage>
</organism>
<keyword evidence="7" id="KW-0256">Endoplasmic reticulum</keyword>
<evidence type="ECO:0000256" key="5">
    <source>
        <dbReference type="ARBA" id="ARBA00022553"/>
    </source>
</evidence>
<evidence type="ECO:0000256" key="10">
    <source>
        <dbReference type="ARBA" id="ARBA00023180"/>
    </source>
</evidence>
<proteinExistence type="predicted"/>
<feature type="region of interest" description="Disordered" evidence="14">
    <location>
        <begin position="222"/>
        <end position="289"/>
    </location>
</feature>
<comment type="subcellular location">
    <subcellularLocation>
        <location evidence="2">Nucleus membrane</location>
        <topology evidence="2">Multi-pass membrane protein</topology>
    </subcellularLocation>
    <subcellularLocation>
        <location evidence="3">Rough endoplasmic reticulum membrane</location>
        <topology evidence="3">Multi-pass membrane protein</topology>
    </subcellularLocation>
</comment>
<evidence type="ECO:0000256" key="2">
    <source>
        <dbReference type="ARBA" id="ARBA00004232"/>
    </source>
</evidence>
<reference evidence="16" key="1">
    <citation type="submission" date="2021-05" db="EMBL/GenBank/DDBJ databases">
        <authorList>
            <person name="Alioto T."/>
            <person name="Alioto T."/>
            <person name="Gomez Garrido J."/>
        </authorList>
    </citation>
    <scope>NUCLEOTIDE SEQUENCE</scope>
</reference>
<keyword evidence="5" id="KW-0597">Phosphoprotein</keyword>
<comment type="function">
    <text evidence="1">Plays a role in the regulation of neuronal activity.</text>
</comment>
<dbReference type="EMBL" id="HBUF01311167">
    <property type="protein sequence ID" value="CAG6693178.1"/>
    <property type="molecule type" value="Transcribed_RNA"/>
</dbReference>
<dbReference type="GO" id="GO:0030867">
    <property type="term" value="C:rough endoplasmic reticulum membrane"/>
    <property type="evidence" value="ECO:0007669"/>
    <property type="project" value="UniProtKB-SubCell"/>
</dbReference>
<evidence type="ECO:0000256" key="9">
    <source>
        <dbReference type="ARBA" id="ARBA00023136"/>
    </source>
</evidence>
<evidence type="ECO:0000256" key="13">
    <source>
        <dbReference type="SAM" id="Coils"/>
    </source>
</evidence>
<evidence type="ECO:0000256" key="4">
    <source>
        <dbReference type="ARBA" id="ARBA00021882"/>
    </source>
</evidence>
<dbReference type="EMBL" id="HBUF01311168">
    <property type="protein sequence ID" value="CAG6693179.1"/>
    <property type="molecule type" value="Transcribed_RNA"/>
</dbReference>
<keyword evidence="8 15" id="KW-1133">Transmembrane helix</keyword>
<dbReference type="PANTHER" id="PTHR47464:SF2">
    <property type="entry name" value="MACOILIN"/>
    <property type="match status" value="1"/>
</dbReference>
<keyword evidence="6 15" id="KW-0812">Transmembrane</keyword>
<dbReference type="Pfam" id="PF09726">
    <property type="entry name" value="Macoilin"/>
    <property type="match status" value="2"/>
</dbReference>
<dbReference type="PANTHER" id="PTHR47464">
    <property type="entry name" value="MACOILIN"/>
    <property type="match status" value="1"/>
</dbReference>
<protein>
    <recommendedName>
        <fullName evidence="4">Macoilin</fullName>
    </recommendedName>
    <alternativeName>
        <fullName evidence="12">Transmembrane protein 57</fullName>
    </alternativeName>
</protein>
<evidence type="ECO:0000256" key="11">
    <source>
        <dbReference type="ARBA" id="ARBA00023242"/>
    </source>
</evidence>
<evidence type="ECO:0000256" key="6">
    <source>
        <dbReference type="ARBA" id="ARBA00022692"/>
    </source>
</evidence>
<feature type="region of interest" description="Disordered" evidence="14">
    <location>
        <begin position="524"/>
        <end position="548"/>
    </location>
</feature>
<evidence type="ECO:0000256" key="7">
    <source>
        <dbReference type="ARBA" id="ARBA00022824"/>
    </source>
</evidence>
<keyword evidence="9 15" id="KW-0472">Membrane</keyword>
<evidence type="ECO:0000256" key="12">
    <source>
        <dbReference type="ARBA" id="ARBA00031129"/>
    </source>
</evidence>
<evidence type="ECO:0000256" key="8">
    <source>
        <dbReference type="ARBA" id="ARBA00022989"/>
    </source>
</evidence>
<evidence type="ECO:0000256" key="14">
    <source>
        <dbReference type="SAM" id="MobiDB-lite"/>
    </source>
</evidence>
<evidence type="ECO:0000256" key="15">
    <source>
        <dbReference type="SAM" id="Phobius"/>
    </source>
</evidence>
<dbReference type="AlphaFoldDB" id="A0A8D8XDI3"/>
<dbReference type="GO" id="GO:0023041">
    <property type="term" value="P:neuronal signal transduction"/>
    <property type="evidence" value="ECO:0007669"/>
    <property type="project" value="InterPro"/>
</dbReference>
<feature type="transmembrane region" description="Helical" evidence="15">
    <location>
        <begin position="74"/>
        <end position="99"/>
    </location>
</feature>
<name>A0A8D8XDI3_9HEMI</name>
<feature type="compositionally biased region" description="Low complexity" evidence="14">
    <location>
        <begin position="535"/>
        <end position="548"/>
    </location>
</feature>